<feature type="region of interest" description="Disordered" evidence="1">
    <location>
        <begin position="198"/>
        <end position="220"/>
    </location>
</feature>
<proteinExistence type="predicted"/>
<evidence type="ECO:0000256" key="1">
    <source>
        <dbReference type="SAM" id="MobiDB-lite"/>
    </source>
</evidence>
<feature type="signal peptide" evidence="2">
    <location>
        <begin position="1"/>
        <end position="21"/>
    </location>
</feature>
<feature type="chain" id="PRO_5046261433" evidence="2">
    <location>
        <begin position="22"/>
        <end position="246"/>
    </location>
</feature>
<protein>
    <submittedName>
        <fullName evidence="4">Uncharacterized protein LOC113398728</fullName>
    </submittedName>
</protein>
<dbReference type="RefSeq" id="XP_064072999.1">
    <property type="nucleotide sequence ID" value="XM_064216929.1"/>
</dbReference>
<sequence length="246" mass="28160">MELMSSLLLCALATLVPQALGKKSIMSTGLNKTVILKRTPSMDKDHVISVQVPSSMNKVSDLKSVFLDATCKRCHNCMERAIKSHKVQNQIDLLKNEQFHSELVDQEINKRNKRKTNASAQRKIDKKIKKSKSKNKSVTIIKYNDNERIFALKIIETNKHVLLDQQTNNTMTCQVYSVKKSFPCETPEADLILNESKTKINKNKKSKREQSKKNEKTTVIAPVFRKRQIDDSQAPEQIMPSIEEIY</sequence>
<dbReference type="Proteomes" id="UP001652626">
    <property type="component" value="Chromosome 14"/>
</dbReference>
<reference evidence="4" key="1">
    <citation type="submission" date="2025-08" db="UniProtKB">
        <authorList>
            <consortium name="RefSeq"/>
        </authorList>
    </citation>
    <scope>IDENTIFICATION</scope>
    <source>
        <tissue evidence="4">Whole body</tissue>
    </source>
</reference>
<organism evidence="3 4">
    <name type="scientific">Vanessa tameamea</name>
    <name type="common">Kamehameha butterfly</name>
    <dbReference type="NCBI Taxonomy" id="334116"/>
    <lineage>
        <taxon>Eukaryota</taxon>
        <taxon>Metazoa</taxon>
        <taxon>Ecdysozoa</taxon>
        <taxon>Arthropoda</taxon>
        <taxon>Hexapoda</taxon>
        <taxon>Insecta</taxon>
        <taxon>Pterygota</taxon>
        <taxon>Neoptera</taxon>
        <taxon>Endopterygota</taxon>
        <taxon>Lepidoptera</taxon>
        <taxon>Glossata</taxon>
        <taxon>Ditrysia</taxon>
        <taxon>Papilionoidea</taxon>
        <taxon>Nymphalidae</taxon>
        <taxon>Nymphalinae</taxon>
        <taxon>Vanessa</taxon>
    </lineage>
</organism>
<evidence type="ECO:0000256" key="2">
    <source>
        <dbReference type="SAM" id="SignalP"/>
    </source>
</evidence>
<dbReference type="GeneID" id="113398728"/>
<feature type="region of interest" description="Disordered" evidence="1">
    <location>
        <begin position="110"/>
        <end position="131"/>
    </location>
</feature>
<keyword evidence="3" id="KW-1185">Reference proteome</keyword>
<evidence type="ECO:0000313" key="3">
    <source>
        <dbReference type="Proteomes" id="UP001652626"/>
    </source>
</evidence>
<keyword evidence="2" id="KW-0732">Signal</keyword>
<evidence type="ECO:0000313" key="4">
    <source>
        <dbReference type="RefSeq" id="XP_064072999.1"/>
    </source>
</evidence>
<name>A0ABM4ANX0_VANTA</name>
<gene>
    <name evidence="4" type="primary">LOC113398728</name>
</gene>
<accession>A0ABM4ANX0</accession>